<proteinExistence type="predicted"/>
<dbReference type="PANTHER" id="PTHR35788:SF1">
    <property type="entry name" value="EXPORTED PROTEIN"/>
    <property type="match status" value="1"/>
</dbReference>
<dbReference type="InterPro" id="IPR007391">
    <property type="entry name" value="Vancomycin_resist_VanW"/>
</dbReference>
<dbReference type="EMBL" id="MGJD01000005">
    <property type="protein sequence ID" value="OGN01493.1"/>
    <property type="molecule type" value="Genomic_DNA"/>
</dbReference>
<evidence type="ECO:0000256" key="2">
    <source>
        <dbReference type="SAM" id="Phobius"/>
    </source>
</evidence>
<evidence type="ECO:0000313" key="5">
    <source>
        <dbReference type="Proteomes" id="UP000177117"/>
    </source>
</evidence>
<keyword evidence="2" id="KW-1133">Transmembrane helix</keyword>
<organism evidence="4 5">
    <name type="scientific">Candidatus Yanofskybacteria bacterium RIFCSPHIGHO2_01_FULL_41_53</name>
    <dbReference type="NCBI Taxonomy" id="1802663"/>
    <lineage>
        <taxon>Bacteria</taxon>
        <taxon>Candidatus Yanofskyibacteriota</taxon>
    </lineage>
</organism>
<comment type="caution">
    <text evidence="4">The sequence shown here is derived from an EMBL/GenBank/DDBJ whole genome shotgun (WGS) entry which is preliminary data.</text>
</comment>
<dbReference type="PANTHER" id="PTHR35788">
    <property type="entry name" value="EXPORTED PROTEIN-RELATED"/>
    <property type="match status" value="1"/>
</dbReference>
<evidence type="ECO:0000256" key="1">
    <source>
        <dbReference type="SAM" id="MobiDB-lite"/>
    </source>
</evidence>
<feature type="domain" description="YoaR-like putative peptidoglycan binding" evidence="3">
    <location>
        <begin position="97"/>
        <end position="158"/>
    </location>
</feature>
<dbReference type="InterPro" id="IPR022029">
    <property type="entry name" value="YoaR-like_PG-bd"/>
</dbReference>
<keyword evidence="2" id="KW-0812">Transmembrane</keyword>
<name>A0A1F8EL03_9BACT</name>
<evidence type="ECO:0000313" key="4">
    <source>
        <dbReference type="EMBL" id="OGN01493.1"/>
    </source>
</evidence>
<gene>
    <name evidence="4" type="ORF">A2650_03940</name>
</gene>
<keyword evidence="2" id="KW-0472">Membrane</keyword>
<dbReference type="AlphaFoldDB" id="A0A1F8EL03"/>
<protein>
    <recommendedName>
        <fullName evidence="3">YoaR-like putative peptidoglycan binding domain-containing protein</fullName>
    </recommendedName>
</protein>
<dbReference type="Proteomes" id="UP000177117">
    <property type="component" value="Unassembled WGS sequence"/>
</dbReference>
<evidence type="ECO:0000259" key="3">
    <source>
        <dbReference type="Pfam" id="PF12229"/>
    </source>
</evidence>
<feature type="transmembrane region" description="Helical" evidence="2">
    <location>
        <begin position="12"/>
        <end position="35"/>
    </location>
</feature>
<dbReference type="InterPro" id="IPR052913">
    <property type="entry name" value="Glycopeptide_resist_protein"/>
</dbReference>
<reference evidence="4 5" key="1">
    <citation type="journal article" date="2016" name="Nat. Commun.">
        <title>Thousands of microbial genomes shed light on interconnected biogeochemical processes in an aquifer system.</title>
        <authorList>
            <person name="Anantharaman K."/>
            <person name="Brown C.T."/>
            <person name="Hug L.A."/>
            <person name="Sharon I."/>
            <person name="Castelle C.J."/>
            <person name="Probst A.J."/>
            <person name="Thomas B.C."/>
            <person name="Singh A."/>
            <person name="Wilkins M.J."/>
            <person name="Karaoz U."/>
            <person name="Brodie E.L."/>
            <person name="Williams K.H."/>
            <person name="Hubbard S.S."/>
            <person name="Banfield J.F."/>
        </authorList>
    </citation>
    <scope>NUCLEOTIDE SEQUENCE [LARGE SCALE GENOMIC DNA]</scope>
</reference>
<dbReference type="Pfam" id="PF12229">
    <property type="entry name" value="PG_binding_4"/>
    <property type="match status" value="1"/>
</dbReference>
<dbReference type="Pfam" id="PF04294">
    <property type="entry name" value="VanW"/>
    <property type="match status" value="1"/>
</dbReference>
<feature type="region of interest" description="Disordered" evidence="1">
    <location>
        <begin position="372"/>
        <end position="391"/>
    </location>
</feature>
<accession>A0A1F8EL03</accession>
<sequence length="391" mass="43733">MRLIASFNPSTYRLILYTLVIGGSFYLGALLYIPYFTDNTEIATVSLKKFRPQLEKIERKNLQIKADGQLITVQGQELKKWIEPYVRAYSGEEDLRLSFAQISKYLESLAPRLNTQPINAKLTFKDSRAQIFVPSSHGKNLNIQTSATILADAIIDNQTSANLVFDVVDPEITLEKINNLGINALLGGGESDYGKSSSARIHNIRIGLSKFNGIILKPGEEFSFNNWLGEVDEEAGYKSELVIKNGELVSEYGGGLCQVATTVFRAAILSGMEIEERKPHSFPVQYYNPQGFDATIYPGIVDLKFINSTSNHILIQTKLIGSKLLVEIYGTSGGKEIVIDGPYQYDQTPSGAMKAYFTRKIYKDDQLVEEERFNSVYNPPPPHPLERNPLE</sequence>